<protein>
    <submittedName>
        <fullName evidence="2">Nuclear GTPase SLIP-GC</fullName>
    </submittedName>
</protein>
<sequence>KDVQNKLKDILDKSVIKLLESLSKSNLPERRNAIEYLKNRLSGMKPDVVVDPIYIGVFGSTGAGKSTLLNAIMDKNFFLPVSGSKACTSCVVQVGTGLSRQYEAKIHLLTDEEWKEELKGLVALAEPDEDDDDYERNEAVLKISTIYGEEAERKSYEDLCSMKPIVSIPSSRCVTIKATTGEDLSDKMNPYIRIQSICSDANEGTSEEDRNTQLWPLVKNVEVTVPKMKVVPEGVVFMDIPGTGDVSSKRDAMWKENINKCSVIWVVTSIERIQGQKTHEMMLKEAVKAFQGGMCRDISLVVTKSDQMDLNEYKWERKKGDINKHDAILERNEMVKQEKGVMMKKNLEKKLPSDSEVLHKDDLVYTVSAWEYWNGDTLTKEETEVPKLREYIQKLYEAQKRNVLMDNVEELWVIFSLIQSIQSQQDAQHLPVKRILLQDFIEKFICLGEDIEKYFEELEQPLHEGVAEAKRLCNESIKKILKQVRDNRGFHKTLKAVCLNSGVYMSKIFGRIDINRSLAQPIYDSIDMSFGNIFRIQMGSKLKVCLDTFKDNMKEKLREA</sequence>
<dbReference type="PANTHER" id="PTHR47308">
    <property type="entry name" value="NUCLEAR GTPASE SLIP-GC"/>
    <property type="match status" value="1"/>
</dbReference>
<dbReference type="PANTHER" id="PTHR47308:SF1">
    <property type="entry name" value="NUCLEAR GTPASE SLIP-GC"/>
    <property type="match status" value="1"/>
</dbReference>
<dbReference type="SUPFAM" id="SSF52540">
    <property type="entry name" value="P-loop containing nucleoside triphosphate hydrolases"/>
    <property type="match status" value="1"/>
</dbReference>
<dbReference type="InterPro" id="IPR027417">
    <property type="entry name" value="P-loop_NTPase"/>
</dbReference>
<reference evidence="2 3" key="1">
    <citation type="submission" date="2014-04" db="EMBL/GenBank/DDBJ databases">
        <title>Genome evolution of avian class.</title>
        <authorList>
            <person name="Zhang G."/>
            <person name="Li C."/>
        </authorList>
    </citation>
    <scope>NUCLEOTIDE SEQUENCE [LARGE SCALE GENOMIC DNA]</scope>
    <source>
        <strain evidence="2">BGI_N311</strain>
    </source>
</reference>
<dbReference type="InterPro" id="IPR045063">
    <property type="entry name" value="Dynamin_N"/>
</dbReference>
<dbReference type="GO" id="GO:0003924">
    <property type="term" value="F:GTPase activity"/>
    <property type="evidence" value="ECO:0007669"/>
    <property type="project" value="TreeGrafter"/>
</dbReference>
<proteinExistence type="predicted"/>
<organism evidence="2 3">
    <name type="scientific">Apaloderma vittatum</name>
    <name type="common">Bar-tailed trogon</name>
    <dbReference type="NCBI Taxonomy" id="57397"/>
    <lineage>
        <taxon>Eukaryota</taxon>
        <taxon>Metazoa</taxon>
        <taxon>Chordata</taxon>
        <taxon>Craniata</taxon>
        <taxon>Vertebrata</taxon>
        <taxon>Euteleostomi</taxon>
        <taxon>Archelosauria</taxon>
        <taxon>Archosauria</taxon>
        <taxon>Dinosauria</taxon>
        <taxon>Saurischia</taxon>
        <taxon>Theropoda</taxon>
        <taxon>Coelurosauria</taxon>
        <taxon>Aves</taxon>
        <taxon>Neognathae</taxon>
        <taxon>Neoaves</taxon>
        <taxon>Telluraves</taxon>
        <taxon>Coraciimorphae</taxon>
        <taxon>Trogoniformes</taxon>
        <taxon>Trogonidae</taxon>
        <taxon>Apaloderma</taxon>
    </lineage>
</organism>
<dbReference type="EMBL" id="KL374692">
    <property type="protein sequence ID" value="KFP82976.1"/>
    <property type="molecule type" value="Genomic_DNA"/>
</dbReference>
<name>A0A091N0H2_APAVI</name>
<dbReference type="Proteomes" id="UP000054244">
    <property type="component" value="Unassembled WGS sequence"/>
</dbReference>
<feature type="domain" description="Dynamin N-terminal" evidence="1">
    <location>
        <begin position="55"/>
        <end position="279"/>
    </location>
</feature>
<evidence type="ECO:0000259" key="1">
    <source>
        <dbReference type="Pfam" id="PF00350"/>
    </source>
</evidence>
<dbReference type="CDD" id="cd00882">
    <property type="entry name" value="Ras_like_GTPase"/>
    <property type="match status" value="1"/>
</dbReference>
<dbReference type="Gene3D" id="3.40.50.300">
    <property type="entry name" value="P-loop containing nucleotide triphosphate hydrolases"/>
    <property type="match status" value="2"/>
</dbReference>
<evidence type="ECO:0000313" key="2">
    <source>
        <dbReference type="EMBL" id="KFP82976.1"/>
    </source>
</evidence>
<dbReference type="InterPro" id="IPR053082">
    <property type="entry name" value="Nuclear_GTPase_SLIP-GC"/>
</dbReference>
<gene>
    <name evidence="2" type="ORF">N311_05044</name>
</gene>
<dbReference type="AlphaFoldDB" id="A0A091N0H2"/>
<keyword evidence="3" id="KW-1185">Reference proteome</keyword>
<accession>A0A091N0H2</accession>
<evidence type="ECO:0000313" key="3">
    <source>
        <dbReference type="Proteomes" id="UP000054244"/>
    </source>
</evidence>
<dbReference type="Pfam" id="PF00350">
    <property type="entry name" value="Dynamin_N"/>
    <property type="match status" value="1"/>
</dbReference>
<feature type="non-terminal residue" evidence="2">
    <location>
        <position position="1"/>
    </location>
</feature>
<feature type="non-terminal residue" evidence="2">
    <location>
        <position position="560"/>
    </location>
</feature>